<keyword evidence="3" id="KW-1185">Reference proteome</keyword>
<dbReference type="OrthoDB" id="4265675at2"/>
<dbReference type="AlphaFoldDB" id="A0A1J4Q8J4"/>
<evidence type="ECO:0000313" key="3">
    <source>
        <dbReference type="Proteomes" id="UP000034838"/>
    </source>
</evidence>
<name>A0A1J4Q8J4_9ACTN</name>
<dbReference type="EMBL" id="LBDA02000001">
    <property type="protein sequence ID" value="OIK29563.1"/>
    <property type="molecule type" value="Genomic_DNA"/>
</dbReference>
<feature type="region of interest" description="Disordered" evidence="1">
    <location>
        <begin position="1"/>
        <end position="30"/>
    </location>
</feature>
<evidence type="ECO:0000313" key="2">
    <source>
        <dbReference type="EMBL" id="OIK29563.1"/>
    </source>
</evidence>
<sequence>MIAQPTEQPDIPRAETGWAQAHSRRDRPDLGVRTCVPAVLDRTGTWWPGNGPADTIVRGED</sequence>
<gene>
    <name evidence="2" type="ORF">VT52_000420</name>
</gene>
<organism evidence="2 3">
    <name type="scientific">Streptomyces malaysiense</name>
    <dbReference type="NCBI Taxonomy" id="1428626"/>
    <lineage>
        <taxon>Bacteria</taxon>
        <taxon>Bacillati</taxon>
        <taxon>Actinomycetota</taxon>
        <taxon>Actinomycetes</taxon>
        <taxon>Kitasatosporales</taxon>
        <taxon>Streptomycetaceae</taxon>
        <taxon>Streptomyces</taxon>
    </lineage>
</organism>
<protein>
    <submittedName>
        <fullName evidence="2">Uncharacterized protein</fullName>
    </submittedName>
</protein>
<accession>A0A1J4Q8J4</accession>
<dbReference type="Proteomes" id="UP000034838">
    <property type="component" value="Unassembled WGS sequence"/>
</dbReference>
<evidence type="ECO:0000256" key="1">
    <source>
        <dbReference type="SAM" id="MobiDB-lite"/>
    </source>
</evidence>
<dbReference type="RefSeq" id="WP_046425581.1">
    <property type="nucleotide sequence ID" value="NZ_LBDA02000001.1"/>
</dbReference>
<reference evidence="2" key="1">
    <citation type="submission" date="2016-10" db="EMBL/GenBank/DDBJ databases">
        <title>Genome sequence of Streptomyces malaysiense MUSC 136.</title>
        <authorList>
            <person name="Lee L.-H."/>
            <person name="Ser H.-L."/>
        </authorList>
    </citation>
    <scope>NUCLEOTIDE SEQUENCE [LARGE SCALE GENOMIC DNA]</scope>
    <source>
        <strain evidence="2">MUSC 136</strain>
    </source>
</reference>
<proteinExistence type="predicted"/>
<comment type="caution">
    <text evidence="2">The sequence shown here is derived from an EMBL/GenBank/DDBJ whole genome shotgun (WGS) entry which is preliminary data.</text>
</comment>